<dbReference type="STRING" id="1230454.C461_06039"/>
<feature type="domain" description="Intracellular proteinase inhibitor BsuPI" evidence="2">
    <location>
        <begin position="92"/>
        <end position="142"/>
    </location>
</feature>
<dbReference type="InterPro" id="IPR020481">
    <property type="entry name" value="Intracell_prot_inh_BsuPI"/>
</dbReference>
<dbReference type="AlphaFoldDB" id="M0PE26"/>
<evidence type="ECO:0000259" key="2">
    <source>
        <dbReference type="Pfam" id="PF12690"/>
    </source>
</evidence>
<dbReference type="PATRIC" id="fig|1230454.4.peg.1221"/>
<name>M0PE26_9EURY</name>
<comment type="caution">
    <text evidence="3">The sequence shown here is derived from an EMBL/GenBank/DDBJ whole genome shotgun (WGS) entry which is preliminary data.</text>
</comment>
<proteinExistence type="predicted"/>
<accession>M0PE26</accession>
<evidence type="ECO:0000313" key="3">
    <source>
        <dbReference type="EMBL" id="EMA68118.1"/>
    </source>
</evidence>
<gene>
    <name evidence="3" type="ORF">C461_06039</name>
</gene>
<dbReference type="InterPro" id="IPR038144">
    <property type="entry name" value="IPI"/>
</dbReference>
<dbReference type="Pfam" id="PF12690">
    <property type="entry name" value="BsuPI"/>
    <property type="match status" value="2"/>
</dbReference>
<dbReference type="EMBL" id="AOJI01000019">
    <property type="protein sequence ID" value="EMA68118.1"/>
    <property type="molecule type" value="Genomic_DNA"/>
</dbReference>
<protein>
    <recommendedName>
        <fullName evidence="2">Intracellular proteinase inhibitor BsuPI domain-containing protein</fullName>
    </recommendedName>
</protein>
<keyword evidence="4" id="KW-1185">Reference proteome</keyword>
<feature type="region of interest" description="Disordered" evidence="1">
    <location>
        <begin position="70"/>
        <end position="92"/>
    </location>
</feature>
<dbReference type="Proteomes" id="UP000011575">
    <property type="component" value="Unassembled WGS sequence"/>
</dbReference>
<dbReference type="Gene3D" id="2.60.40.2360">
    <property type="entry name" value="Intracellular proteinase inhibitor BsuPI"/>
    <property type="match status" value="1"/>
</dbReference>
<organism evidence="3 4">
    <name type="scientific">Halorubrum aidingense JCM 13560</name>
    <dbReference type="NCBI Taxonomy" id="1230454"/>
    <lineage>
        <taxon>Archaea</taxon>
        <taxon>Methanobacteriati</taxon>
        <taxon>Methanobacteriota</taxon>
        <taxon>Stenosarchaea group</taxon>
        <taxon>Halobacteria</taxon>
        <taxon>Halobacteriales</taxon>
        <taxon>Haloferacaceae</taxon>
        <taxon>Halorubrum</taxon>
    </lineage>
</organism>
<feature type="compositionally biased region" description="Acidic residues" evidence="1">
    <location>
        <begin position="70"/>
        <end position="80"/>
    </location>
</feature>
<evidence type="ECO:0000256" key="1">
    <source>
        <dbReference type="SAM" id="MobiDB-lite"/>
    </source>
</evidence>
<reference evidence="3 4" key="1">
    <citation type="journal article" date="2014" name="PLoS Genet.">
        <title>Phylogenetically driven sequencing of extremely halophilic archaea reveals strategies for static and dynamic osmo-response.</title>
        <authorList>
            <person name="Becker E.A."/>
            <person name="Seitzer P.M."/>
            <person name="Tritt A."/>
            <person name="Larsen D."/>
            <person name="Krusor M."/>
            <person name="Yao A.I."/>
            <person name="Wu D."/>
            <person name="Madern D."/>
            <person name="Eisen J.A."/>
            <person name="Darling A.E."/>
            <person name="Facciotti M.T."/>
        </authorList>
    </citation>
    <scope>NUCLEOTIDE SEQUENCE [LARGE SCALE GENOMIC DNA]</scope>
    <source>
        <strain evidence="3 4">JCM 13560</strain>
    </source>
</reference>
<sequence>MRSVGGFAAVFKPSRVRLGRMIDATLATAEREAGFDLALAVTNGGDEPVTLRFRTGQRADFAAYEVGDDAVGEASDDGDEMSGAGDAAVPETDPVWRHGAGRLFTQALDSETLAPGESATYEGTWRDPPPGVYLIVGTLTAEESEATATATLAIE</sequence>
<feature type="domain" description="Intracellular proteinase inhibitor BsuPI" evidence="2">
    <location>
        <begin position="26"/>
        <end position="76"/>
    </location>
</feature>
<evidence type="ECO:0000313" key="4">
    <source>
        <dbReference type="Proteomes" id="UP000011575"/>
    </source>
</evidence>